<accession>A0ABY4BHY3</accession>
<name>A0ABY4BHY3_9FLAO</name>
<keyword evidence="1" id="KW-1133">Transmembrane helix</keyword>
<keyword evidence="1" id="KW-0472">Membrane</keyword>
<evidence type="ECO:0000313" key="2">
    <source>
        <dbReference type="EMBL" id="UOE37336.1"/>
    </source>
</evidence>
<dbReference type="Proteomes" id="UP000831068">
    <property type="component" value="Chromosome"/>
</dbReference>
<reference evidence="2 3" key="1">
    <citation type="submission" date="2022-03" db="EMBL/GenBank/DDBJ databases">
        <title>Chryseobacterium sp. isolated from the Andong Sikhe.</title>
        <authorList>
            <person name="Won M."/>
            <person name="Kim S.-J."/>
            <person name="Kwon S.-W."/>
        </authorList>
    </citation>
    <scope>NUCLEOTIDE SEQUENCE [LARGE SCALE GENOMIC DNA]</scope>
    <source>
        <strain evidence="2 3">ADR-1</strain>
    </source>
</reference>
<evidence type="ECO:0000313" key="3">
    <source>
        <dbReference type="Proteomes" id="UP000831068"/>
    </source>
</evidence>
<gene>
    <name evidence="2" type="ORF">MTP08_09675</name>
</gene>
<protein>
    <recommendedName>
        <fullName evidence="4">DUF3139 domain-containing protein</fullName>
    </recommendedName>
</protein>
<dbReference type="EMBL" id="CP094529">
    <property type="protein sequence ID" value="UOE37336.1"/>
    <property type="molecule type" value="Genomic_DNA"/>
</dbReference>
<proteinExistence type="predicted"/>
<dbReference type="RefSeq" id="WP_243575839.1">
    <property type="nucleotide sequence ID" value="NZ_CP094529.1"/>
</dbReference>
<organism evidence="2 3">
    <name type="scientific">Chryseobacterium oryzae</name>
    <dbReference type="NCBI Taxonomy" id="2929799"/>
    <lineage>
        <taxon>Bacteria</taxon>
        <taxon>Pseudomonadati</taxon>
        <taxon>Bacteroidota</taxon>
        <taxon>Flavobacteriia</taxon>
        <taxon>Flavobacteriales</taxon>
        <taxon>Weeksellaceae</taxon>
        <taxon>Chryseobacterium group</taxon>
        <taxon>Chryseobacterium</taxon>
    </lineage>
</organism>
<keyword evidence="1" id="KW-0812">Transmembrane</keyword>
<keyword evidence="3" id="KW-1185">Reference proteome</keyword>
<sequence length="120" mass="14186">MKKKALIIALSTIAIIVLSFIVYWNLPIEITYHSEIKKGNTIVENIEDYKKNSYKLPENDDWQTLEQLGLEKDQADKPIYQKYDTENYELYYPDQLGGPYLIYISKEKKWSIDYPKIATK</sequence>
<evidence type="ECO:0008006" key="4">
    <source>
        <dbReference type="Google" id="ProtNLM"/>
    </source>
</evidence>
<evidence type="ECO:0000256" key="1">
    <source>
        <dbReference type="SAM" id="Phobius"/>
    </source>
</evidence>
<feature type="transmembrane region" description="Helical" evidence="1">
    <location>
        <begin position="7"/>
        <end position="26"/>
    </location>
</feature>